<feature type="region of interest" description="Disordered" evidence="1">
    <location>
        <begin position="95"/>
        <end position="136"/>
    </location>
</feature>
<keyword evidence="3" id="KW-1185">Reference proteome</keyword>
<sequence>MSHVSISRSYAVLVGLEAYVKTRRRGKKIVEKLIHHRDKILSPEEVARREEEERDKSQSAERERRFLEMQAKADEEERESNRANIKLLEKLRVKSTVPQHEGETKSVAAEGAVKADPGIPGPGPENAIAPEGARDV</sequence>
<dbReference type="EMBL" id="KZ613948">
    <property type="protein sequence ID" value="PMD38178.1"/>
    <property type="molecule type" value="Genomic_DNA"/>
</dbReference>
<organism evidence="2 3">
    <name type="scientific">Hyaloscypha variabilis (strain UAMH 11265 / GT02V1 / F)</name>
    <name type="common">Meliniomyces variabilis</name>
    <dbReference type="NCBI Taxonomy" id="1149755"/>
    <lineage>
        <taxon>Eukaryota</taxon>
        <taxon>Fungi</taxon>
        <taxon>Dikarya</taxon>
        <taxon>Ascomycota</taxon>
        <taxon>Pezizomycotina</taxon>
        <taxon>Leotiomycetes</taxon>
        <taxon>Helotiales</taxon>
        <taxon>Hyaloscyphaceae</taxon>
        <taxon>Hyaloscypha</taxon>
        <taxon>Hyaloscypha variabilis</taxon>
    </lineage>
</organism>
<dbReference type="Proteomes" id="UP000235786">
    <property type="component" value="Unassembled WGS sequence"/>
</dbReference>
<accession>A0A2J6RI24</accession>
<feature type="region of interest" description="Disordered" evidence="1">
    <location>
        <begin position="40"/>
        <end position="83"/>
    </location>
</feature>
<dbReference type="AlphaFoldDB" id="A0A2J6RI24"/>
<proteinExistence type="predicted"/>
<name>A0A2J6RI24_HYAVF</name>
<gene>
    <name evidence="2" type="ORF">L207DRAFT_63189</name>
</gene>
<evidence type="ECO:0000313" key="2">
    <source>
        <dbReference type="EMBL" id="PMD38178.1"/>
    </source>
</evidence>
<dbReference type="OrthoDB" id="7344096at2759"/>
<dbReference type="STRING" id="1149755.A0A2J6RI24"/>
<protein>
    <submittedName>
        <fullName evidence="2">Uncharacterized protein</fullName>
    </submittedName>
</protein>
<reference evidence="2 3" key="1">
    <citation type="submission" date="2016-04" db="EMBL/GenBank/DDBJ databases">
        <title>A degradative enzymes factory behind the ericoid mycorrhizal symbiosis.</title>
        <authorList>
            <consortium name="DOE Joint Genome Institute"/>
            <person name="Martino E."/>
            <person name="Morin E."/>
            <person name="Grelet G."/>
            <person name="Kuo A."/>
            <person name="Kohler A."/>
            <person name="Daghino S."/>
            <person name="Barry K."/>
            <person name="Choi C."/>
            <person name="Cichocki N."/>
            <person name="Clum A."/>
            <person name="Copeland A."/>
            <person name="Hainaut M."/>
            <person name="Haridas S."/>
            <person name="Labutti K."/>
            <person name="Lindquist E."/>
            <person name="Lipzen A."/>
            <person name="Khouja H.-R."/>
            <person name="Murat C."/>
            <person name="Ohm R."/>
            <person name="Olson A."/>
            <person name="Spatafora J."/>
            <person name="Veneault-Fourrey C."/>
            <person name="Henrissat B."/>
            <person name="Grigoriev I."/>
            <person name="Martin F."/>
            <person name="Perotto S."/>
        </authorList>
    </citation>
    <scope>NUCLEOTIDE SEQUENCE [LARGE SCALE GENOMIC DNA]</scope>
    <source>
        <strain evidence="2 3">F</strain>
    </source>
</reference>
<evidence type="ECO:0000313" key="3">
    <source>
        <dbReference type="Proteomes" id="UP000235786"/>
    </source>
</evidence>
<evidence type="ECO:0000256" key="1">
    <source>
        <dbReference type="SAM" id="MobiDB-lite"/>
    </source>
</evidence>